<dbReference type="SUPFAM" id="SSF143422">
    <property type="entry name" value="Transposase IS200-like"/>
    <property type="match status" value="1"/>
</dbReference>
<name>A0A5E7MZ68_PSEFL</name>
<dbReference type="GO" id="GO:0004803">
    <property type="term" value="F:transposase activity"/>
    <property type="evidence" value="ECO:0007669"/>
    <property type="project" value="InterPro"/>
</dbReference>
<sequence>MPRMGRVVLPNYPHHVVQRGHNRQVVFAEPGDFQRYLEDLRELKTLYDVKVYAFCLMTNHVHLLLAPGNSVASLGQLMKGLAGRMTRYRNKLEGRSGTLWESRYKSSVVQTDTYLLACSRYIELNPVRAQMVQRAQDYPWSSLHLRLNEAAGNHWLDEDLCFTELGNTHAERLARYTSFMEQTIPSTELQLIRGALQRGQLTGNPRFTDEIEKITGLRISHRVQGRPAKRLEQKNAGDDY</sequence>
<protein>
    <recommendedName>
        <fullName evidence="1">Transposase IS200-like domain-containing protein</fullName>
    </recommendedName>
</protein>
<dbReference type="AlphaFoldDB" id="A0A5E7MZ68"/>
<dbReference type="Proteomes" id="UP000349468">
    <property type="component" value="Unassembled WGS sequence"/>
</dbReference>
<evidence type="ECO:0000259" key="1">
    <source>
        <dbReference type="SMART" id="SM01321"/>
    </source>
</evidence>
<proteinExistence type="predicted"/>
<dbReference type="GO" id="GO:0006313">
    <property type="term" value="P:DNA transposition"/>
    <property type="evidence" value="ECO:0007669"/>
    <property type="project" value="InterPro"/>
</dbReference>
<dbReference type="PANTHER" id="PTHR34322">
    <property type="entry name" value="TRANSPOSASE, Y1_TNP DOMAIN-CONTAINING"/>
    <property type="match status" value="1"/>
</dbReference>
<dbReference type="InterPro" id="IPR036515">
    <property type="entry name" value="Transposase_17_sf"/>
</dbReference>
<evidence type="ECO:0000313" key="3">
    <source>
        <dbReference type="Proteomes" id="UP000349468"/>
    </source>
</evidence>
<accession>A0A5E7MZ68</accession>
<dbReference type="Gene3D" id="3.30.70.1290">
    <property type="entry name" value="Transposase IS200-like"/>
    <property type="match status" value="1"/>
</dbReference>
<gene>
    <name evidence="2" type="ORF">PS870_04251</name>
</gene>
<reference evidence="2 3" key="1">
    <citation type="submission" date="2019-09" db="EMBL/GenBank/DDBJ databases">
        <authorList>
            <person name="Chandra G."/>
            <person name="Truman W A."/>
        </authorList>
    </citation>
    <scope>NUCLEOTIDE SEQUENCE [LARGE SCALE GENOMIC DNA]</scope>
    <source>
        <strain evidence="2">PS870</strain>
    </source>
</reference>
<dbReference type="EMBL" id="CABVIK010000014">
    <property type="protein sequence ID" value="VVP29640.1"/>
    <property type="molecule type" value="Genomic_DNA"/>
</dbReference>
<dbReference type="RefSeq" id="WP_102593720.1">
    <property type="nucleotide sequence ID" value="NZ_CABVIK010000014.1"/>
</dbReference>
<dbReference type="Pfam" id="PF01797">
    <property type="entry name" value="Y1_Tnp"/>
    <property type="match status" value="1"/>
</dbReference>
<dbReference type="PANTHER" id="PTHR34322:SF2">
    <property type="entry name" value="TRANSPOSASE IS200-LIKE DOMAIN-CONTAINING PROTEIN"/>
    <property type="match status" value="1"/>
</dbReference>
<organism evidence="2 3">
    <name type="scientific">Pseudomonas fluorescens</name>
    <dbReference type="NCBI Taxonomy" id="294"/>
    <lineage>
        <taxon>Bacteria</taxon>
        <taxon>Pseudomonadati</taxon>
        <taxon>Pseudomonadota</taxon>
        <taxon>Gammaproteobacteria</taxon>
        <taxon>Pseudomonadales</taxon>
        <taxon>Pseudomonadaceae</taxon>
        <taxon>Pseudomonas</taxon>
    </lineage>
</organism>
<feature type="domain" description="Transposase IS200-like" evidence="1">
    <location>
        <begin position="9"/>
        <end position="125"/>
    </location>
</feature>
<dbReference type="SMART" id="SM01321">
    <property type="entry name" value="Y1_Tnp"/>
    <property type="match status" value="1"/>
</dbReference>
<evidence type="ECO:0000313" key="2">
    <source>
        <dbReference type="EMBL" id="VVP29640.1"/>
    </source>
</evidence>
<dbReference type="InterPro" id="IPR002686">
    <property type="entry name" value="Transposase_17"/>
</dbReference>
<dbReference type="GO" id="GO:0003677">
    <property type="term" value="F:DNA binding"/>
    <property type="evidence" value="ECO:0007669"/>
    <property type="project" value="InterPro"/>
</dbReference>